<comment type="subunit">
    <text evidence="6">Interacts with MinD and FtsZ.</text>
</comment>
<reference evidence="10 11" key="1">
    <citation type="submission" date="2016-06" db="EMBL/GenBank/DDBJ databases">
        <title>Draft genome of Moraxella atlantae CCUG 66109.</title>
        <authorList>
            <person name="Salva-Serra F."/>
            <person name="Engstrom-Jakobsson H."/>
            <person name="Thorell K."/>
            <person name="Gonzales-Siles L."/>
            <person name="Karlsson R."/>
            <person name="Boulund F."/>
            <person name="Engstrand L."/>
            <person name="Kristiansson E."/>
            <person name="Moore E."/>
        </authorList>
    </citation>
    <scope>NUCLEOTIDE SEQUENCE [LARGE SCALE GENOMIC DNA]</scope>
    <source>
        <strain evidence="10 11">CCUG 66109</strain>
    </source>
</reference>
<keyword evidence="3 6" id="KW-0717">Septation</keyword>
<dbReference type="GO" id="GO:0051302">
    <property type="term" value="P:regulation of cell division"/>
    <property type="evidence" value="ECO:0007669"/>
    <property type="project" value="InterPro"/>
</dbReference>
<dbReference type="STRING" id="34059.A9308_04860"/>
<dbReference type="SUPFAM" id="SSF63848">
    <property type="entry name" value="Cell-division inhibitor MinC, C-terminal domain"/>
    <property type="match status" value="1"/>
</dbReference>
<dbReference type="GO" id="GO:0000917">
    <property type="term" value="P:division septum assembly"/>
    <property type="evidence" value="ECO:0007669"/>
    <property type="project" value="UniProtKB-KW"/>
</dbReference>
<comment type="similarity">
    <text evidence="1 6">Belongs to the MinC family.</text>
</comment>
<dbReference type="InterPro" id="IPR007874">
    <property type="entry name" value="MinC_N"/>
</dbReference>
<dbReference type="InterPro" id="IPR036145">
    <property type="entry name" value="MinC_C_sf"/>
</dbReference>
<evidence type="ECO:0000256" key="1">
    <source>
        <dbReference type="ARBA" id="ARBA00006291"/>
    </source>
</evidence>
<dbReference type="GO" id="GO:1901891">
    <property type="term" value="P:regulation of cell septum assembly"/>
    <property type="evidence" value="ECO:0007669"/>
    <property type="project" value="InterPro"/>
</dbReference>
<dbReference type="Gene3D" id="3.30.70.260">
    <property type="match status" value="1"/>
</dbReference>
<dbReference type="RefSeq" id="WP_067235445.1">
    <property type="nucleotide sequence ID" value="NZ_LZMZ01000009.1"/>
</dbReference>
<dbReference type="HAMAP" id="MF_00267">
    <property type="entry name" value="MinC"/>
    <property type="match status" value="1"/>
</dbReference>
<feature type="region of interest" description="Disordered" evidence="7">
    <location>
        <begin position="120"/>
        <end position="155"/>
    </location>
</feature>
<dbReference type="Proteomes" id="UP000092508">
    <property type="component" value="Unassembled WGS sequence"/>
</dbReference>
<dbReference type="InterPro" id="IPR016098">
    <property type="entry name" value="CAP/MinC_C"/>
</dbReference>
<evidence type="ECO:0000256" key="6">
    <source>
        <dbReference type="HAMAP-Rule" id="MF_00267"/>
    </source>
</evidence>
<dbReference type="PANTHER" id="PTHR34108:SF1">
    <property type="entry name" value="SEPTUM SITE-DETERMINING PROTEIN MINC"/>
    <property type="match status" value="1"/>
</dbReference>
<evidence type="ECO:0000256" key="3">
    <source>
        <dbReference type="ARBA" id="ARBA00023210"/>
    </source>
</evidence>
<evidence type="ECO:0000256" key="5">
    <source>
        <dbReference type="ARBA" id="ARBA00025606"/>
    </source>
</evidence>
<evidence type="ECO:0000256" key="2">
    <source>
        <dbReference type="ARBA" id="ARBA00022618"/>
    </source>
</evidence>
<evidence type="ECO:0000259" key="9">
    <source>
        <dbReference type="Pfam" id="PF05209"/>
    </source>
</evidence>
<evidence type="ECO:0000256" key="7">
    <source>
        <dbReference type="SAM" id="MobiDB-lite"/>
    </source>
</evidence>
<dbReference type="NCBIfam" id="TIGR01222">
    <property type="entry name" value="minC"/>
    <property type="match status" value="1"/>
</dbReference>
<sequence>MSANLTTSEPTTNSPTSVRLTGRMLNFMRLSISGDDVPAILAQVADKFTRLPKDGMPVVLACQEVLDLAALQQGLWELGLQPIGMITGVLDEQARALNLAIFPADGKRIDGRAVTKTAAATAPTQPVQAIAPTAPVSAPSPSTSLPDGDDAEPVLSPQAAFKPRLHRQILRSGQSLSHLGGDLILTESVNAGAEAITDCNLHVYGKGEGRLVAGATGDMNAKIFCLRFNPSLVSVAGTYCLKENIPAEYLNQAVIVSYQEPVGLVFNLMNP</sequence>
<keyword evidence="4 6" id="KW-0131">Cell cycle</keyword>
<accession>A0A1B8QE37</accession>
<dbReference type="EMBL" id="LZMZ01000009">
    <property type="protein sequence ID" value="OBX79943.1"/>
    <property type="molecule type" value="Genomic_DNA"/>
</dbReference>
<feature type="domain" description="Septum formation inhibitor MinC N-terminal" evidence="9">
    <location>
        <begin position="18"/>
        <end position="82"/>
    </location>
</feature>
<protein>
    <recommendedName>
        <fullName evidence="6">Probable septum site-determining protein MinC</fullName>
    </recommendedName>
</protein>
<organism evidence="10 11">
    <name type="scientific">Faucicola atlantae</name>
    <dbReference type="NCBI Taxonomy" id="34059"/>
    <lineage>
        <taxon>Bacteria</taxon>
        <taxon>Pseudomonadati</taxon>
        <taxon>Pseudomonadota</taxon>
        <taxon>Gammaproteobacteria</taxon>
        <taxon>Moraxellales</taxon>
        <taxon>Moraxellaceae</taxon>
        <taxon>Faucicola</taxon>
    </lineage>
</organism>
<dbReference type="GO" id="GO:0000902">
    <property type="term" value="P:cell morphogenesis"/>
    <property type="evidence" value="ECO:0007669"/>
    <property type="project" value="InterPro"/>
</dbReference>
<keyword evidence="2 6" id="KW-0132">Cell division</keyword>
<dbReference type="InterPro" id="IPR013033">
    <property type="entry name" value="MinC"/>
</dbReference>
<dbReference type="PANTHER" id="PTHR34108">
    <property type="entry name" value="SEPTUM SITE-DETERMINING PROTEIN MINC"/>
    <property type="match status" value="1"/>
</dbReference>
<comment type="function">
    <text evidence="5 6">Cell division inhibitor that blocks the formation of polar Z ring septums. Rapidly oscillates between the poles of the cell to destabilize FtsZ filaments that have formed before they mature into polar Z rings. Prevents FtsZ polymerization.</text>
</comment>
<dbReference type="AlphaFoldDB" id="A0A1B8QE37"/>
<feature type="compositionally biased region" description="Low complexity" evidence="7">
    <location>
        <begin position="120"/>
        <end position="144"/>
    </location>
</feature>
<dbReference type="Gene3D" id="2.160.20.70">
    <property type="match status" value="1"/>
</dbReference>
<evidence type="ECO:0000256" key="4">
    <source>
        <dbReference type="ARBA" id="ARBA00023306"/>
    </source>
</evidence>
<name>A0A1B8QE37_9GAMM</name>
<dbReference type="OrthoDB" id="9794530at2"/>
<dbReference type="Pfam" id="PF03775">
    <property type="entry name" value="MinC_C"/>
    <property type="match status" value="1"/>
</dbReference>
<proteinExistence type="inferred from homology"/>
<dbReference type="InterPro" id="IPR005526">
    <property type="entry name" value="Septum_form_inhib_MinC_C"/>
</dbReference>
<feature type="domain" description="Septum formation inhibitor MinC C-terminal" evidence="8">
    <location>
        <begin position="166"/>
        <end position="258"/>
    </location>
</feature>
<evidence type="ECO:0000313" key="10">
    <source>
        <dbReference type="EMBL" id="OBX79943.1"/>
    </source>
</evidence>
<evidence type="ECO:0000259" key="8">
    <source>
        <dbReference type="Pfam" id="PF03775"/>
    </source>
</evidence>
<gene>
    <name evidence="6" type="primary">minC</name>
    <name evidence="10" type="ORF">A9308_04860</name>
</gene>
<evidence type="ECO:0000313" key="11">
    <source>
        <dbReference type="Proteomes" id="UP000092508"/>
    </source>
</evidence>
<dbReference type="Pfam" id="PF05209">
    <property type="entry name" value="MinC_N"/>
    <property type="match status" value="1"/>
</dbReference>
<comment type="caution">
    <text evidence="10">The sequence shown here is derived from an EMBL/GenBank/DDBJ whole genome shotgun (WGS) entry which is preliminary data.</text>
</comment>